<dbReference type="Proteomes" id="UP000077786">
    <property type="component" value="Unassembled WGS sequence"/>
</dbReference>
<organism evidence="3 4">
    <name type="scientific">Gluconobacter cerinus</name>
    <dbReference type="NCBI Taxonomy" id="38307"/>
    <lineage>
        <taxon>Bacteria</taxon>
        <taxon>Pseudomonadati</taxon>
        <taxon>Pseudomonadota</taxon>
        <taxon>Alphaproteobacteria</taxon>
        <taxon>Acetobacterales</taxon>
        <taxon>Acetobacteraceae</taxon>
        <taxon>Gluconobacter</taxon>
    </lineage>
</organism>
<sequence length="55" mass="6300">MRFRFLLGPVLLALGLTSCAHDHHSDRVDRTHWRQGDTPGPYSGYKHNNWTAPGR</sequence>
<keyword evidence="2" id="KW-0732">Signal</keyword>
<evidence type="ECO:0000256" key="1">
    <source>
        <dbReference type="SAM" id="MobiDB-lite"/>
    </source>
</evidence>
<name>A0A1B6VP74_9PROT</name>
<dbReference type="RefSeq" id="WP_198150435.1">
    <property type="nucleotide sequence ID" value="NZ_CP183030.1"/>
</dbReference>
<evidence type="ECO:0000256" key="2">
    <source>
        <dbReference type="SAM" id="SignalP"/>
    </source>
</evidence>
<feature type="chain" id="PRO_5043938050" evidence="2">
    <location>
        <begin position="21"/>
        <end position="55"/>
    </location>
</feature>
<feature type="compositionally biased region" description="Basic and acidic residues" evidence="1">
    <location>
        <begin position="25"/>
        <end position="35"/>
    </location>
</feature>
<feature type="signal peptide" evidence="2">
    <location>
        <begin position="1"/>
        <end position="20"/>
    </location>
</feature>
<proteinExistence type="predicted"/>
<dbReference type="GeneID" id="89651250"/>
<dbReference type="AlphaFoldDB" id="A0A1B6VP74"/>
<evidence type="ECO:0000313" key="4">
    <source>
        <dbReference type="Proteomes" id="UP000077786"/>
    </source>
</evidence>
<evidence type="ECO:0000313" key="3">
    <source>
        <dbReference type="EMBL" id="OAJ69009.1"/>
    </source>
</evidence>
<dbReference type="PROSITE" id="PS51257">
    <property type="entry name" value="PROKAR_LIPOPROTEIN"/>
    <property type="match status" value="1"/>
</dbReference>
<feature type="region of interest" description="Disordered" evidence="1">
    <location>
        <begin position="25"/>
        <end position="55"/>
    </location>
</feature>
<dbReference type="EMBL" id="LUTU01000004">
    <property type="protein sequence ID" value="OAJ69009.1"/>
    <property type="molecule type" value="Genomic_DNA"/>
</dbReference>
<gene>
    <name evidence="3" type="ORF">A0123_00579</name>
</gene>
<feature type="compositionally biased region" description="Polar residues" evidence="1">
    <location>
        <begin position="46"/>
        <end position="55"/>
    </location>
</feature>
<accession>A0A1B6VP74</accession>
<reference evidence="3 4" key="1">
    <citation type="submission" date="2016-03" db="EMBL/GenBank/DDBJ databases">
        <title>Draft genome sequence of Gluconobacter cerinus strain CECT 9110.</title>
        <authorList>
            <person name="Sainz F."/>
            <person name="Mas A."/>
            <person name="Torija M.J."/>
        </authorList>
    </citation>
    <scope>NUCLEOTIDE SEQUENCE [LARGE SCALE GENOMIC DNA]</scope>
    <source>
        <strain evidence="3 4">CECT 9110</strain>
    </source>
</reference>
<protein>
    <submittedName>
        <fullName evidence="3">Uncharacterized protein</fullName>
    </submittedName>
</protein>
<dbReference type="PATRIC" id="fig|38307.3.peg.594"/>
<comment type="caution">
    <text evidence="3">The sequence shown here is derived from an EMBL/GenBank/DDBJ whole genome shotgun (WGS) entry which is preliminary data.</text>
</comment>